<feature type="transmembrane region" description="Helical" evidence="8">
    <location>
        <begin position="36"/>
        <end position="57"/>
    </location>
</feature>
<feature type="transmembrane region" description="Helical" evidence="8">
    <location>
        <begin position="69"/>
        <end position="92"/>
    </location>
</feature>
<sequence>MIFEPAIFALCAAVVIMTGISKSGFGAGLEMMAVPVLALTMAPQTAAAIMLPILLVIDFANLVRYRRDWVARVLWSLLPYSIIGIALGAYMFEYTDPSWFKLGLGVLSLAFVAQRLWMAGKVQRKPGPVLTAVLGAMGGFTSFVAHAGSPPIKMVLMSEELPKQQFVGTNSYLFSGINFMKAFPYFFLGQFSMSNLTASASLFPITLMGIALGFWLNGKVSQKLFDYILIGALSIAGVKLIWDGVSELMV</sequence>
<dbReference type="PANTHER" id="PTHR30269:SF37">
    <property type="entry name" value="MEMBRANE TRANSPORTER PROTEIN"/>
    <property type="match status" value="1"/>
</dbReference>
<feature type="transmembrane region" description="Helical" evidence="8">
    <location>
        <begin position="98"/>
        <end position="117"/>
    </location>
</feature>
<comment type="similarity">
    <text evidence="2 8">Belongs to the 4-toluene sulfonate uptake permease (TSUP) (TC 2.A.102) family.</text>
</comment>
<keyword evidence="4 8" id="KW-1003">Cell membrane</keyword>
<dbReference type="InterPro" id="IPR052017">
    <property type="entry name" value="TSUP"/>
</dbReference>
<proteinExistence type="inferred from homology"/>
<evidence type="ECO:0000256" key="1">
    <source>
        <dbReference type="ARBA" id="ARBA00004651"/>
    </source>
</evidence>
<feature type="transmembrane region" description="Helical" evidence="8">
    <location>
        <begin position="200"/>
        <end position="218"/>
    </location>
</feature>
<evidence type="ECO:0000256" key="4">
    <source>
        <dbReference type="ARBA" id="ARBA00022475"/>
    </source>
</evidence>
<evidence type="ECO:0000256" key="6">
    <source>
        <dbReference type="ARBA" id="ARBA00022989"/>
    </source>
</evidence>
<evidence type="ECO:0000313" key="10">
    <source>
        <dbReference type="Proteomes" id="UP001597101"/>
    </source>
</evidence>
<evidence type="ECO:0000256" key="8">
    <source>
        <dbReference type="RuleBase" id="RU363041"/>
    </source>
</evidence>
<keyword evidence="10" id="KW-1185">Reference proteome</keyword>
<dbReference type="EMBL" id="JBHTJV010000025">
    <property type="protein sequence ID" value="MFD0917668.1"/>
    <property type="molecule type" value="Genomic_DNA"/>
</dbReference>
<comment type="subcellular location">
    <subcellularLocation>
        <location evidence="1 8">Cell membrane</location>
        <topology evidence="1 8">Multi-pass membrane protein</topology>
    </subcellularLocation>
</comment>
<comment type="caution">
    <text evidence="9">The sequence shown here is derived from an EMBL/GenBank/DDBJ whole genome shotgun (WGS) entry which is preliminary data.</text>
</comment>
<organism evidence="9 10">
    <name type="scientific">Pseudahrensia aquimaris</name>
    <dbReference type="NCBI Taxonomy" id="744461"/>
    <lineage>
        <taxon>Bacteria</taxon>
        <taxon>Pseudomonadati</taxon>
        <taxon>Pseudomonadota</taxon>
        <taxon>Alphaproteobacteria</taxon>
        <taxon>Hyphomicrobiales</taxon>
        <taxon>Ahrensiaceae</taxon>
        <taxon>Pseudahrensia</taxon>
    </lineage>
</organism>
<dbReference type="RefSeq" id="WP_377213523.1">
    <property type="nucleotide sequence ID" value="NZ_JBHTJV010000025.1"/>
</dbReference>
<dbReference type="Pfam" id="PF01925">
    <property type="entry name" value="TauE"/>
    <property type="match status" value="1"/>
</dbReference>
<evidence type="ECO:0000256" key="2">
    <source>
        <dbReference type="ARBA" id="ARBA00009142"/>
    </source>
</evidence>
<dbReference type="PANTHER" id="PTHR30269">
    <property type="entry name" value="TRANSMEMBRANE PROTEIN YFCA"/>
    <property type="match status" value="1"/>
</dbReference>
<accession>A0ABW3FIR6</accession>
<keyword evidence="6 8" id="KW-1133">Transmembrane helix</keyword>
<feature type="transmembrane region" description="Helical" evidence="8">
    <location>
        <begin position="224"/>
        <end position="242"/>
    </location>
</feature>
<evidence type="ECO:0000256" key="5">
    <source>
        <dbReference type="ARBA" id="ARBA00022692"/>
    </source>
</evidence>
<name>A0ABW3FIR6_9HYPH</name>
<evidence type="ECO:0000313" key="9">
    <source>
        <dbReference type="EMBL" id="MFD0917668.1"/>
    </source>
</evidence>
<evidence type="ECO:0000256" key="7">
    <source>
        <dbReference type="ARBA" id="ARBA00023136"/>
    </source>
</evidence>
<gene>
    <name evidence="9" type="ORF">ACFQ14_14795</name>
</gene>
<reference evidence="10" key="1">
    <citation type="journal article" date="2019" name="Int. J. Syst. Evol. Microbiol.">
        <title>The Global Catalogue of Microorganisms (GCM) 10K type strain sequencing project: providing services to taxonomists for standard genome sequencing and annotation.</title>
        <authorList>
            <consortium name="The Broad Institute Genomics Platform"/>
            <consortium name="The Broad Institute Genome Sequencing Center for Infectious Disease"/>
            <person name="Wu L."/>
            <person name="Ma J."/>
        </authorList>
    </citation>
    <scope>NUCLEOTIDE SEQUENCE [LARGE SCALE GENOMIC DNA]</scope>
    <source>
        <strain evidence="10">CCUG 60023</strain>
    </source>
</reference>
<dbReference type="Proteomes" id="UP001597101">
    <property type="component" value="Unassembled WGS sequence"/>
</dbReference>
<keyword evidence="5 8" id="KW-0812">Transmembrane</keyword>
<protein>
    <recommendedName>
        <fullName evidence="8">Probable membrane transporter protein</fullName>
    </recommendedName>
</protein>
<keyword evidence="7 8" id="KW-0472">Membrane</keyword>
<evidence type="ECO:0000256" key="3">
    <source>
        <dbReference type="ARBA" id="ARBA00022448"/>
    </source>
</evidence>
<feature type="transmembrane region" description="Helical" evidence="8">
    <location>
        <begin position="129"/>
        <end position="149"/>
    </location>
</feature>
<dbReference type="InterPro" id="IPR002781">
    <property type="entry name" value="TM_pro_TauE-like"/>
</dbReference>
<keyword evidence="3" id="KW-0813">Transport</keyword>